<dbReference type="NCBIfam" id="TIGR03761">
    <property type="entry name" value="ICE_PFL4669"/>
    <property type="match status" value="1"/>
</dbReference>
<gene>
    <name evidence="2" type="ORF">DTU03_17950</name>
</gene>
<protein>
    <submittedName>
        <fullName evidence="2">TIGR03761 family integrating conjugative element protein</fullName>
    </submittedName>
</protein>
<organism evidence="2">
    <name type="scientific">Salmonella enterica subsp. enterica serovar Kintambo</name>
    <dbReference type="NCBI Taxonomy" id="1192730"/>
    <lineage>
        <taxon>Bacteria</taxon>
        <taxon>Pseudomonadati</taxon>
        <taxon>Pseudomonadota</taxon>
        <taxon>Gammaproteobacteria</taxon>
        <taxon>Enterobacterales</taxon>
        <taxon>Enterobacteriaceae</taxon>
        <taxon>Salmonella</taxon>
    </lineage>
</organism>
<feature type="compositionally biased region" description="Acidic residues" evidence="1">
    <location>
        <begin position="265"/>
        <end position="274"/>
    </location>
</feature>
<accession>A0A5W7RYT9</accession>
<comment type="caution">
    <text evidence="2">The sequence shown here is derived from an EMBL/GenBank/DDBJ whole genome shotgun (WGS) entry which is preliminary data.</text>
</comment>
<sequence length="274" mass="30432">MSEISPQFTSGPLRTTVTIELHTHLATRTWSGRQPNPEEKVHGIIGMPRLLNILNVIRLDAIADNPYADLWMLRLEERLINAREEMNVLIDSMKTTFSQLPEMMTVESCASIQPARFPVFAGTQLGFIAVYLLTDFDKLMRNLMLAHHMALISRAELNDLRQRGGNLIRSILVLAQKYRRIPVTRQDIRDRNARALAAEEQAGPVPEDIFDGSRRSAYAPPLRQAVDETPAPVVEPESPASAPVLPVDDDGSETTLTASPAPATEADDDDDSDI</sequence>
<name>A0A5W7RYT9_SALET</name>
<evidence type="ECO:0000313" key="2">
    <source>
        <dbReference type="EMBL" id="EBX8629363.1"/>
    </source>
</evidence>
<evidence type="ECO:0000256" key="1">
    <source>
        <dbReference type="SAM" id="MobiDB-lite"/>
    </source>
</evidence>
<reference evidence="2" key="1">
    <citation type="submission" date="2018-07" db="EMBL/GenBank/DDBJ databases">
        <authorList>
            <person name="Ashton P.M."/>
            <person name="Dallman T."/>
            <person name="Nair S."/>
            <person name="De Pinna E."/>
            <person name="Peters T."/>
            <person name="Grant K."/>
        </authorList>
    </citation>
    <scope>NUCLEOTIDE SEQUENCE</scope>
    <source>
        <strain evidence="2">242348</strain>
    </source>
</reference>
<dbReference type="InterPro" id="IPR014996">
    <property type="entry name" value="AcaB"/>
</dbReference>
<dbReference type="Pfam" id="PF08900">
    <property type="entry name" value="AcaB"/>
    <property type="match status" value="1"/>
</dbReference>
<dbReference type="EMBL" id="AAHMLI010000023">
    <property type="protein sequence ID" value="EBX8629363.1"/>
    <property type="molecule type" value="Genomic_DNA"/>
</dbReference>
<proteinExistence type="predicted"/>
<dbReference type="AlphaFoldDB" id="A0A5W7RYT9"/>
<feature type="region of interest" description="Disordered" evidence="1">
    <location>
        <begin position="195"/>
        <end position="274"/>
    </location>
</feature>